<reference evidence="1 3" key="1">
    <citation type="submission" date="2019-04" db="EMBL/GenBank/DDBJ databases">
        <authorList>
            <person name="Meek T."/>
            <person name="Sharma R."/>
            <person name="Thurgood T.L."/>
            <person name="Atkinson A.D."/>
            <person name="Fairholm J."/>
            <person name="Brown O."/>
            <person name="Loertscher E."/>
            <person name="Arens D.K."/>
            <person name="Kruger J.L."/>
            <person name="Johnson L."/>
            <person name="Thompson D.W."/>
            <person name="Walker J."/>
            <person name="Casjens S."/>
            <person name="Grose J.H."/>
        </authorList>
    </citation>
    <scope>NUCLEOTIDE SEQUENCE [LARGE SCALE GENOMIC DNA]</scope>
</reference>
<accession>A0A5B9ND21</accession>
<reference evidence="2 4" key="2">
    <citation type="submission" date="2020-09" db="EMBL/GenBank/DDBJ databases">
        <authorList>
            <person name="Meek T."/>
            <person name="Sharma R."/>
            <person name="Thurgood T.L."/>
            <person name="Atkinson A.D."/>
            <person name="Fairholm J."/>
            <person name="Brown O.T."/>
            <person name="Loertscher E."/>
            <person name="Arens D.K."/>
            <person name="Kruger J.L."/>
            <person name="Johnson L."/>
            <person name="Thompson D.W."/>
            <person name="Walker J."/>
            <person name="Casjens S.R."/>
            <person name="Grose J.H."/>
        </authorList>
    </citation>
    <scope>NUCLEOTIDE SEQUENCE [LARGE SCALE GENOMIC DNA]</scope>
</reference>
<dbReference type="Proteomes" id="UP000324081">
    <property type="component" value="Segment"/>
</dbReference>
<protein>
    <submittedName>
        <fullName evidence="1">Uncharacterized protein</fullName>
    </submittedName>
</protein>
<dbReference type="EMBL" id="MN013076">
    <property type="protein sequence ID" value="QEG12057.1"/>
    <property type="molecule type" value="Genomic_DNA"/>
</dbReference>
<evidence type="ECO:0000313" key="3">
    <source>
        <dbReference type="Proteomes" id="UP000324081"/>
    </source>
</evidence>
<evidence type="ECO:0000313" key="1">
    <source>
        <dbReference type="EMBL" id="QEG12057.1"/>
    </source>
</evidence>
<keyword evidence="3" id="KW-1185">Reference proteome</keyword>
<dbReference type="Proteomes" id="UP000595598">
    <property type="component" value="Segment"/>
</dbReference>
<gene>
    <name evidence="1" type="ORF">GROOT_76</name>
</gene>
<evidence type="ECO:0000313" key="4">
    <source>
        <dbReference type="Proteomes" id="UP000595598"/>
    </source>
</evidence>
<organism evidence="1 3">
    <name type="scientific">Klebsiella phage vB_KpnS_IMGroot</name>
    <dbReference type="NCBI Taxonomy" id="2591375"/>
    <lineage>
        <taxon>Viruses</taxon>
        <taxon>Duplodnaviria</taxon>
        <taxon>Heunggongvirae</taxon>
        <taxon>Uroviricota</taxon>
        <taxon>Caudoviricetes</taxon>
        <taxon>Drexlerviridae</taxon>
        <taxon>Webervirus</taxon>
        <taxon>Webervirus IMGroot</taxon>
    </lineage>
</organism>
<evidence type="ECO:0000313" key="2">
    <source>
        <dbReference type="EMBL" id="QPX75335.1"/>
    </source>
</evidence>
<proteinExistence type="predicted"/>
<name>A0A5B9ND21_9CAUD</name>
<sequence length="94" mass="10707">MAHLRQPTVRSDAMETVTVICTHAGYGPLAPLFTVGKEYQARFGPGLDEVWILQDDQGTTEDEEFWPACRMPDEKIAMYANRPYENNVLFEVKV</sequence>
<dbReference type="EMBL" id="MW021765">
    <property type="protein sequence ID" value="QPX75335.1"/>
    <property type="molecule type" value="Genomic_DNA"/>
</dbReference>